<dbReference type="eggNOG" id="COG1646">
    <property type="taxonomic scope" value="Bacteria"/>
</dbReference>
<dbReference type="Gene3D" id="3.20.20.390">
    <property type="entry name" value="FMN-linked oxidoreductases"/>
    <property type="match status" value="1"/>
</dbReference>
<comment type="cofactor">
    <cofactor evidence="9">
        <name>Mg(2+)</name>
        <dbReference type="ChEBI" id="CHEBI:18420"/>
    </cofactor>
</comment>
<evidence type="ECO:0000256" key="1">
    <source>
        <dbReference type="ARBA" id="ARBA00022516"/>
    </source>
</evidence>
<dbReference type="GO" id="GO:0120536">
    <property type="term" value="F:heptaprenylglyceryl phosphate synthase activity"/>
    <property type="evidence" value="ECO:0007669"/>
    <property type="project" value="UniProtKB-ARBA"/>
</dbReference>
<evidence type="ECO:0000256" key="8">
    <source>
        <dbReference type="ARBA" id="ARBA00047288"/>
    </source>
</evidence>
<dbReference type="EMBL" id="CP002345">
    <property type="protein sequence ID" value="ADQ81001.1"/>
    <property type="molecule type" value="Genomic_DNA"/>
</dbReference>
<evidence type="ECO:0000256" key="7">
    <source>
        <dbReference type="ARBA" id="ARBA00023264"/>
    </source>
</evidence>
<proteinExistence type="inferred from homology"/>
<dbReference type="HOGENOM" id="CLU_068610_0_0_10"/>
<feature type="binding site" evidence="9">
    <location>
        <position position="53"/>
    </location>
    <ligand>
        <name>Mg(2+)</name>
        <dbReference type="ChEBI" id="CHEBI:18420"/>
    </ligand>
</feature>
<feature type="binding site" evidence="9">
    <location>
        <begin position="172"/>
        <end position="178"/>
    </location>
    <ligand>
        <name>sn-glycerol 1-phosphate</name>
        <dbReference type="ChEBI" id="CHEBI:57685"/>
    </ligand>
</feature>
<dbReference type="RefSeq" id="WP_013446370.1">
    <property type="nucleotide sequence ID" value="NC_014734.1"/>
</dbReference>
<dbReference type="NCBIfam" id="TIGR01768">
    <property type="entry name" value="GGGP-family"/>
    <property type="match status" value="1"/>
</dbReference>
<dbReference type="NCBIfam" id="NF003198">
    <property type="entry name" value="PRK04169.1-2"/>
    <property type="match status" value="1"/>
</dbReference>
<dbReference type="InterPro" id="IPR008205">
    <property type="entry name" value="GGGP_HepGP_synthase"/>
</dbReference>
<dbReference type="InterPro" id="IPR038597">
    <property type="entry name" value="GGGP/HepGP_synthase_sf"/>
</dbReference>
<dbReference type="GO" id="GO:0005737">
    <property type="term" value="C:cytoplasm"/>
    <property type="evidence" value="ECO:0007669"/>
    <property type="project" value="InterPro"/>
</dbReference>
<name>E4T8F7_PALPW</name>
<keyword evidence="6 9" id="KW-0594">Phospholipid biosynthesis</keyword>
<keyword evidence="11" id="KW-1185">Reference proteome</keyword>
<dbReference type="OrthoDB" id="9807235at2"/>
<feature type="binding site" evidence="9">
    <location>
        <begin position="203"/>
        <end position="204"/>
    </location>
    <ligand>
        <name>sn-glycerol 1-phosphate</name>
        <dbReference type="ChEBI" id="CHEBI:57685"/>
    </ligand>
</feature>
<evidence type="ECO:0000256" key="4">
    <source>
        <dbReference type="ARBA" id="ARBA00022842"/>
    </source>
</evidence>
<dbReference type="GO" id="GO:0047294">
    <property type="term" value="F:phosphoglycerol geranylgeranyltransferase activity"/>
    <property type="evidence" value="ECO:0007669"/>
    <property type="project" value="UniProtKB-UniRule"/>
</dbReference>
<dbReference type="STRING" id="694427.Palpr_2872"/>
<dbReference type="AlphaFoldDB" id="E4T8F7"/>
<reference evidence="10 11" key="2">
    <citation type="journal article" date="2011" name="Stand. Genomic Sci.">
        <title>Complete genome sequence of Paludibacter propionicigenes type strain (WB4).</title>
        <authorList>
            <person name="Gronow S."/>
            <person name="Munk C."/>
            <person name="Lapidus A."/>
            <person name="Nolan M."/>
            <person name="Lucas S."/>
            <person name="Hammon N."/>
            <person name="Deshpande S."/>
            <person name="Cheng J.F."/>
            <person name="Tapia R."/>
            <person name="Han C."/>
            <person name="Goodwin L."/>
            <person name="Pitluck S."/>
            <person name="Liolios K."/>
            <person name="Ivanova N."/>
            <person name="Mavromatis K."/>
            <person name="Mikhailova N."/>
            <person name="Pati A."/>
            <person name="Chen A."/>
            <person name="Palaniappan K."/>
            <person name="Land M."/>
            <person name="Hauser L."/>
            <person name="Chang Y.J."/>
            <person name="Jeffries C.D."/>
            <person name="Brambilla E."/>
            <person name="Rohde M."/>
            <person name="Goker M."/>
            <person name="Detter J.C."/>
            <person name="Woyke T."/>
            <person name="Bristow J."/>
            <person name="Eisen J.A."/>
            <person name="Markowitz V."/>
            <person name="Hugenholtz P."/>
            <person name="Kyrpides N.C."/>
            <person name="Klenk H.P."/>
        </authorList>
    </citation>
    <scope>NUCLEOTIDE SEQUENCE [LARGE SCALE GENOMIC DNA]</scope>
    <source>
        <strain evidence="11">DSM 17365 / JCM 13257 / WB4</strain>
    </source>
</reference>
<dbReference type="GO" id="GO:0000287">
    <property type="term" value="F:magnesium ion binding"/>
    <property type="evidence" value="ECO:0007669"/>
    <property type="project" value="UniProtKB-UniRule"/>
</dbReference>
<evidence type="ECO:0000313" key="11">
    <source>
        <dbReference type="Proteomes" id="UP000008718"/>
    </source>
</evidence>
<keyword evidence="7 9" id="KW-1208">Phospholipid metabolism</keyword>
<reference key="1">
    <citation type="submission" date="2010-11" db="EMBL/GenBank/DDBJ databases">
        <title>The complete genome of Paludibacter propionicigenes DSM 17365.</title>
        <authorList>
            <consortium name="US DOE Joint Genome Institute (JGI-PGF)"/>
            <person name="Lucas S."/>
            <person name="Copeland A."/>
            <person name="Lapidus A."/>
            <person name="Bruce D."/>
            <person name="Goodwin L."/>
            <person name="Pitluck S."/>
            <person name="Kyrpides N."/>
            <person name="Mavromatis K."/>
            <person name="Ivanova N."/>
            <person name="Munk A.C."/>
            <person name="Brettin T."/>
            <person name="Detter J.C."/>
            <person name="Han C."/>
            <person name="Tapia R."/>
            <person name="Land M."/>
            <person name="Hauser L."/>
            <person name="Markowitz V."/>
            <person name="Cheng J.-F."/>
            <person name="Hugenholtz P."/>
            <person name="Woyke T."/>
            <person name="Wu D."/>
            <person name="Gronow S."/>
            <person name="Wellnitz S."/>
            <person name="Brambilla E."/>
            <person name="Klenk H.-P."/>
            <person name="Eisen J.A."/>
        </authorList>
    </citation>
    <scope>NUCLEOTIDE SEQUENCE</scope>
    <source>
        <strain>WB4</strain>
    </source>
</reference>
<evidence type="ECO:0000256" key="3">
    <source>
        <dbReference type="ARBA" id="ARBA00022723"/>
    </source>
</evidence>
<comment type="catalytic activity">
    <reaction evidence="8 9">
        <text>sn-glycerol 1-phosphate + (2E,6E,10E)-geranylgeranyl diphosphate = sn-3-O-(geranylgeranyl)glycerol 1-phosphate + diphosphate</text>
        <dbReference type="Rhea" id="RHEA:23404"/>
        <dbReference type="ChEBI" id="CHEBI:33019"/>
        <dbReference type="ChEBI" id="CHEBI:57677"/>
        <dbReference type="ChEBI" id="CHEBI:57685"/>
        <dbReference type="ChEBI" id="CHEBI:58756"/>
        <dbReference type="EC" id="2.5.1.41"/>
    </reaction>
</comment>
<evidence type="ECO:0000256" key="5">
    <source>
        <dbReference type="ARBA" id="ARBA00023098"/>
    </source>
</evidence>
<evidence type="ECO:0000256" key="6">
    <source>
        <dbReference type="ARBA" id="ARBA00023209"/>
    </source>
</evidence>
<evidence type="ECO:0000256" key="9">
    <source>
        <dbReference type="HAMAP-Rule" id="MF_00112"/>
    </source>
</evidence>
<dbReference type="Proteomes" id="UP000008718">
    <property type="component" value="Chromosome"/>
</dbReference>
<dbReference type="InterPro" id="IPR010946">
    <property type="entry name" value="GGGP_synth"/>
</dbReference>
<evidence type="ECO:0000313" key="10">
    <source>
        <dbReference type="EMBL" id="ADQ81001.1"/>
    </source>
</evidence>
<dbReference type="HAMAP" id="MF_00112">
    <property type="entry name" value="GGGP_HepGP_synthase"/>
    <property type="match status" value="1"/>
</dbReference>
<protein>
    <recommendedName>
        <fullName evidence="9">Geranylgeranylglyceryl phosphate synthase</fullName>
        <shortName evidence="9">GGGP synthase</shortName>
        <shortName evidence="9">GGGPS</shortName>
        <ecNumber evidence="9">2.5.1.41</ecNumber>
    </recommendedName>
    <alternativeName>
        <fullName evidence="9">(S)-3-O-geranylgeranylglyceryl phosphate synthase</fullName>
    </alternativeName>
    <alternativeName>
        <fullName evidence="9">Phosphoglycerol geranylgeranyltransferase</fullName>
    </alternativeName>
</protein>
<accession>E4T8F7</accession>
<keyword evidence="2 9" id="KW-0808">Transferase</keyword>
<keyword evidence="5 9" id="KW-0443">Lipid metabolism</keyword>
<keyword evidence="4 9" id="KW-0460">Magnesium</keyword>
<keyword evidence="3 9" id="KW-0479">Metal-binding</keyword>
<dbReference type="GO" id="GO:0046474">
    <property type="term" value="P:glycerophospholipid biosynthetic process"/>
    <property type="evidence" value="ECO:0007669"/>
    <property type="project" value="UniProtKB-UniRule"/>
</dbReference>
<dbReference type="PANTHER" id="PTHR40029">
    <property type="match status" value="1"/>
</dbReference>
<dbReference type="KEGG" id="ppn:Palpr_2872"/>
<comment type="caution">
    <text evidence="9">Lacks conserved residue(s) required for the propagation of feature annotation.</text>
</comment>
<dbReference type="PANTHER" id="PTHR40029:SF2">
    <property type="entry name" value="HEPTAPRENYLGLYCERYL PHOSPHATE SYNTHASE"/>
    <property type="match status" value="1"/>
</dbReference>
<dbReference type="EC" id="2.5.1.41" evidence="9"/>
<keyword evidence="1 9" id="KW-0444">Lipid biosynthesis</keyword>
<evidence type="ECO:0000256" key="2">
    <source>
        <dbReference type="ARBA" id="ARBA00022679"/>
    </source>
</evidence>
<gene>
    <name evidence="10" type="ordered locus">Palpr_2872</name>
</gene>
<comment type="function">
    <text evidence="9">Prenyltransferase that catalyzes the transfer of the geranylgeranyl moiety of geranylgeranyl diphosphate (GGPP) to the C3 hydroxyl of sn-glycerol-1-phosphate (G1P).</text>
</comment>
<sequence length="255" mass="26983">MKNVYKSILLNREANRKMLAVLLDPDKCRGSVLAGTIAALKSNTPDLVFVGGSHTVTSVDSLIELLKEEVNTKIVLFPGNASQFSTKANALLYLSLLSGRNAEFLIGQHITSSVAIKKTGIEVIPTGYLLIDGGKPSSVEYISNTRTIPRDKNEIALSTAVAAELLGMRLVYLEAGSGADTPVAPEMIHCVSAGLSLPLIVGGGIKTTEQLTAAYDAGADIVVVGNAFESNPNLIEEFVKCTRNYEAGSELSATE</sequence>
<organism evidence="10 11">
    <name type="scientific">Paludibacter propionicigenes (strain DSM 17365 / JCM 13257 / WB4)</name>
    <dbReference type="NCBI Taxonomy" id="694427"/>
    <lineage>
        <taxon>Bacteria</taxon>
        <taxon>Pseudomonadati</taxon>
        <taxon>Bacteroidota</taxon>
        <taxon>Bacteroidia</taxon>
        <taxon>Bacteroidales</taxon>
        <taxon>Paludibacteraceae</taxon>
        <taxon>Paludibacter</taxon>
    </lineage>
</organism>
<comment type="similarity">
    <text evidence="9">Belongs to the GGGP/HepGP synthase family. Group II subfamily.</text>
</comment>
<dbReference type="SUPFAM" id="SSF51395">
    <property type="entry name" value="FMN-linked oxidoreductases"/>
    <property type="match status" value="1"/>
</dbReference>
<dbReference type="NCBIfam" id="TIGR01769">
    <property type="entry name" value="GGGP"/>
    <property type="match status" value="1"/>
</dbReference>
<dbReference type="InterPro" id="IPR039074">
    <property type="entry name" value="GGGP/HepGP_synthase_I"/>
</dbReference>
<feature type="binding site" evidence="9">
    <location>
        <position position="24"/>
    </location>
    <ligand>
        <name>Mg(2+)</name>
        <dbReference type="ChEBI" id="CHEBI:18420"/>
    </ligand>
</feature>
<dbReference type="Pfam" id="PF01884">
    <property type="entry name" value="PcrB"/>
    <property type="match status" value="1"/>
</dbReference>
<feature type="binding site" evidence="9">
    <location>
        <begin position="225"/>
        <end position="226"/>
    </location>
    <ligand>
        <name>sn-glycerol 1-phosphate</name>
        <dbReference type="ChEBI" id="CHEBI:57685"/>
    </ligand>
</feature>